<accession>A0AAE0ZMB3</accession>
<reference evidence="1" key="1">
    <citation type="journal article" date="2023" name="G3 (Bethesda)">
        <title>A reference genome for the long-term kleptoplast-retaining sea slug Elysia crispata morphotype clarki.</title>
        <authorList>
            <person name="Eastman K.E."/>
            <person name="Pendleton A.L."/>
            <person name="Shaikh M.A."/>
            <person name="Suttiyut T."/>
            <person name="Ogas R."/>
            <person name="Tomko P."/>
            <person name="Gavelis G."/>
            <person name="Widhalm J.R."/>
            <person name="Wisecaver J.H."/>
        </authorList>
    </citation>
    <scope>NUCLEOTIDE SEQUENCE</scope>
    <source>
        <strain evidence="1">ECLA1</strain>
    </source>
</reference>
<dbReference type="Proteomes" id="UP001283361">
    <property type="component" value="Unassembled WGS sequence"/>
</dbReference>
<protein>
    <submittedName>
        <fullName evidence="1">Uncharacterized protein</fullName>
    </submittedName>
</protein>
<dbReference type="EMBL" id="JAWDGP010003672">
    <property type="protein sequence ID" value="KAK3771850.1"/>
    <property type="molecule type" value="Genomic_DNA"/>
</dbReference>
<evidence type="ECO:0000313" key="1">
    <source>
        <dbReference type="EMBL" id="KAK3771850.1"/>
    </source>
</evidence>
<comment type="caution">
    <text evidence="1">The sequence shown here is derived from an EMBL/GenBank/DDBJ whole genome shotgun (WGS) entry which is preliminary data.</text>
</comment>
<gene>
    <name evidence="1" type="ORF">RRG08_028758</name>
</gene>
<organism evidence="1 2">
    <name type="scientific">Elysia crispata</name>
    <name type="common">lettuce slug</name>
    <dbReference type="NCBI Taxonomy" id="231223"/>
    <lineage>
        <taxon>Eukaryota</taxon>
        <taxon>Metazoa</taxon>
        <taxon>Spiralia</taxon>
        <taxon>Lophotrochozoa</taxon>
        <taxon>Mollusca</taxon>
        <taxon>Gastropoda</taxon>
        <taxon>Heterobranchia</taxon>
        <taxon>Euthyneura</taxon>
        <taxon>Panpulmonata</taxon>
        <taxon>Sacoglossa</taxon>
        <taxon>Placobranchoidea</taxon>
        <taxon>Plakobranchidae</taxon>
        <taxon>Elysia</taxon>
    </lineage>
</organism>
<evidence type="ECO:0000313" key="2">
    <source>
        <dbReference type="Proteomes" id="UP001283361"/>
    </source>
</evidence>
<keyword evidence="2" id="KW-1185">Reference proteome</keyword>
<proteinExistence type="predicted"/>
<dbReference type="AlphaFoldDB" id="A0AAE0ZMB3"/>
<name>A0AAE0ZMB3_9GAST</name>
<sequence length="84" mass="9547">MVHKAMMQQCFCDLGKLVDQVNIKDKPQKIWNSNETGLQFYHNPSRVVAKKRTRNLHARTANTKENVTVMASIKSAGEATPPMY</sequence>